<proteinExistence type="predicted"/>
<protein>
    <submittedName>
        <fullName evidence="1">Uncharacterized protein</fullName>
    </submittedName>
</protein>
<gene>
    <name evidence="1" type="ORF">GCM10008986_09750</name>
</gene>
<evidence type="ECO:0000313" key="1">
    <source>
        <dbReference type="EMBL" id="GAA0486409.1"/>
    </source>
</evidence>
<evidence type="ECO:0000313" key="2">
    <source>
        <dbReference type="Proteomes" id="UP001500880"/>
    </source>
</evidence>
<keyword evidence="2" id="KW-1185">Reference proteome</keyword>
<name>A0ABN1AY98_9BACI</name>
<accession>A0ABN1AY98</accession>
<organism evidence="1 2">
    <name type="scientific">Salinibacillus aidingensis</name>
    <dbReference type="NCBI Taxonomy" id="237684"/>
    <lineage>
        <taxon>Bacteria</taxon>
        <taxon>Bacillati</taxon>
        <taxon>Bacillota</taxon>
        <taxon>Bacilli</taxon>
        <taxon>Bacillales</taxon>
        <taxon>Bacillaceae</taxon>
        <taxon>Salinibacillus</taxon>
    </lineage>
</organism>
<reference evidence="1 2" key="1">
    <citation type="journal article" date="2019" name="Int. J. Syst. Evol. Microbiol.">
        <title>The Global Catalogue of Microorganisms (GCM) 10K type strain sequencing project: providing services to taxonomists for standard genome sequencing and annotation.</title>
        <authorList>
            <consortium name="The Broad Institute Genomics Platform"/>
            <consortium name="The Broad Institute Genome Sequencing Center for Infectious Disease"/>
            <person name="Wu L."/>
            <person name="Ma J."/>
        </authorList>
    </citation>
    <scope>NUCLEOTIDE SEQUENCE [LARGE SCALE GENOMIC DNA]</scope>
    <source>
        <strain evidence="1 2">JCM 12389</strain>
    </source>
</reference>
<comment type="caution">
    <text evidence="1">The sequence shown here is derived from an EMBL/GenBank/DDBJ whole genome shotgun (WGS) entry which is preliminary data.</text>
</comment>
<dbReference type="Proteomes" id="UP001500880">
    <property type="component" value="Unassembled WGS sequence"/>
</dbReference>
<dbReference type="EMBL" id="BAAADO010000002">
    <property type="protein sequence ID" value="GAA0486409.1"/>
    <property type="molecule type" value="Genomic_DNA"/>
</dbReference>
<sequence length="917" mass="107143">MVDTEVTDKIKVFISSQCGIPKYDEVREKLKQLIEETGLANVYLFEKNRQGSTLSAEQEYLYEIDDSDVCIFLIDNKDDVTQAVVNEINRAKAKSKKSIYLFCNEKEKTPTQIQNELMGAKGYRFYVVENFTDFVATGYDSLINDIVKIYKLYTKNRLIDPEFDDYEDVKIEAGFQADESMNKSILKGLDKSKNFIVNQMSNFKSDIKKTNELDDYSEDFLHLVFGKRSIREFNTSLLFDYLENQQSSNLHKVVKLRWKSIQSYWQDDLSSCLKHLKDALNKAKEYSLPKWLIQDILIDLRNVQGSYGEERNQYSLQNDAQKEIDGMSEPLFYPILDRFTNSLYQELDKQRIKERTQSPYSVTFGNHIDIFAELVASIFAIAIYNGSLTHILITVDRLESIAFYLSEKYEEWQFRVLLLKMAIYRGNKKQINSYINTFNDVFGKMNSNDALDIYEFSKTKPIKHQRMISTLEAFKHLGYFFSDYDYANIQREILNMVNDWIEEENRVFVNGNHIFEALKANHLRMDNNKVAETCINAITKKVYRFYDDIFDLLASMGLKYVSDQNSKQIILLVNDIIKDEDKRDKVHKLLDAVITISRTKPELCDDLHQNVMKYLPDHSKKVYQIETMTDSSGYDEKHILDYIEEIKERNNTQGQNGLYAGFGSDPYKTILNIINHNKLEIAGDLANLIIETALETLLNKKQLISDKISAIQLIVFIAKYKNDIAIKDNLYKRIVNNREVVKNVKNDFIDRYTATTLEFNYLLLEVLCGVVDFRAMFYVISRYTELDDFEKIEALKAVNNLMNDEYAEKIDKDILFMTLQFVLSMSNDKNHDVRFFATKALLQMITINTEKTILTQLSKIMDFDSGYIKNTIINDFDQLIVINPKITKLMMQKASVDNNYVIREKGKEYLQKYQLED</sequence>